<gene>
    <name evidence="8" type="ORF">PHLGIDRAFT_42492</name>
</gene>
<dbReference type="Gene3D" id="1.20.1250.20">
    <property type="entry name" value="MFS general substrate transporter like domains"/>
    <property type="match status" value="1"/>
</dbReference>
<dbReference type="InterPro" id="IPR020846">
    <property type="entry name" value="MFS_dom"/>
</dbReference>
<feature type="transmembrane region" description="Helical" evidence="6">
    <location>
        <begin position="130"/>
        <end position="152"/>
    </location>
</feature>
<keyword evidence="5 6" id="KW-0472">Membrane</keyword>
<feature type="transmembrane region" description="Helical" evidence="6">
    <location>
        <begin position="336"/>
        <end position="355"/>
    </location>
</feature>
<evidence type="ECO:0000313" key="8">
    <source>
        <dbReference type="EMBL" id="KIP07639.1"/>
    </source>
</evidence>
<evidence type="ECO:0000256" key="5">
    <source>
        <dbReference type="ARBA" id="ARBA00023136"/>
    </source>
</evidence>
<feature type="transmembrane region" description="Helical" evidence="6">
    <location>
        <begin position="361"/>
        <end position="380"/>
    </location>
</feature>
<dbReference type="InterPro" id="IPR036259">
    <property type="entry name" value="MFS_trans_sf"/>
</dbReference>
<feature type="transmembrane region" description="Helical" evidence="6">
    <location>
        <begin position="158"/>
        <end position="180"/>
    </location>
</feature>
<dbReference type="PANTHER" id="PTHR42718">
    <property type="entry name" value="MAJOR FACILITATOR SUPERFAMILY MULTIDRUG TRANSPORTER MFSC"/>
    <property type="match status" value="1"/>
</dbReference>
<feature type="non-terminal residue" evidence="8">
    <location>
        <position position="1"/>
    </location>
</feature>
<evidence type="ECO:0000256" key="2">
    <source>
        <dbReference type="ARBA" id="ARBA00022448"/>
    </source>
</evidence>
<feature type="domain" description="Major facilitator superfamily (MFS) profile" evidence="7">
    <location>
        <begin position="5"/>
        <end position="416"/>
    </location>
</feature>
<name>A0A0C3NR26_PHLG1</name>
<evidence type="ECO:0000313" key="9">
    <source>
        <dbReference type="Proteomes" id="UP000053257"/>
    </source>
</evidence>
<keyword evidence="3 6" id="KW-0812">Transmembrane</keyword>
<dbReference type="Gene3D" id="1.20.1720.10">
    <property type="entry name" value="Multidrug resistance protein D"/>
    <property type="match status" value="1"/>
</dbReference>
<sequence>QKYSLLTIFCFVQFLDAFNFSALFSALPHIQEDLNMDSGETSWIISAFQLTFASFLLLSGRLSDVTNPKYTFVLSTVGIGCLSIATGFLKDKIVFIVFRALAGVMGAMTIPSALTLLVNIFPDPREQAQAIGTFGGSGGVGNVLGLLIGAIFTKLASWRWIFWFIAIIAFPTAILSAILVPPQTHPADASSQPPLLHKLNSLDLGGLTLLTASVILFIYALTEGSAGTWVTVKVLLPLVLSVGLMVAFFLWEKMVPEYIAAIPPRTWFYQNFAVLFAVSLLPYLWFTTMFDVNMILWQDVYGWNSLDCAVRMIPSGIVTFSMALTGPLARRISPKWIILFGMVCMLGANILFAYADGPNKYWPFAFPAIIIGDAGAMLAYTHANIAIFETTPSNMAGTVGAIFNGALQLGSAVGIA</sequence>
<reference evidence="8 9" key="1">
    <citation type="journal article" date="2014" name="PLoS Genet.">
        <title>Analysis of the Phlebiopsis gigantea genome, transcriptome and secretome provides insight into its pioneer colonization strategies of wood.</title>
        <authorList>
            <person name="Hori C."/>
            <person name="Ishida T."/>
            <person name="Igarashi K."/>
            <person name="Samejima M."/>
            <person name="Suzuki H."/>
            <person name="Master E."/>
            <person name="Ferreira P."/>
            <person name="Ruiz-Duenas F.J."/>
            <person name="Held B."/>
            <person name="Canessa P."/>
            <person name="Larrondo L.F."/>
            <person name="Schmoll M."/>
            <person name="Druzhinina I.S."/>
            <person name="Kubicek C.P."/>
            <person name="Gaskell J.A."/>
            <person name="Kersten P."/>
            <person name="St John F."/>
            <person name="Glasner J."/>
            <person name="Sabat G."/>
            <person name="Splinter BonDurant S."/>
            <person name="Syed K."/>
            <person name="Yadav J."/>
            <person name="Mgbeahuruike A.C."/>
            <person name="Kovalchuk A."/>
            <person name="Asiegbu F.O."/>
            <person name="Lackner G."/>
            <person name="Hoffmeister D."/>
            <person name="Rencoret J."/>
            <person name="Gutierrez A."/>
            <person name="Sun H."/>
            <person name="Lindquist E."/>
            <person name="Barry K."/>
            <person name="Riley R."/>
            <person name="Grigoriev I.V."/>
            <person name="Henrissat B."/>
            <person name="Kues U."/>
            <person name="Berka R.M."/>
            <person name="Martinez A.T."/>
            <person name="Covert S.F."/>
            <person name="Blanchette R.A."/>
            <person name="Cullen D."/>
        </authorList>
    </citation>
    <scope>NUCLEOTIDE SEQUENCE [LARGE SCALE GENOMIC DNA]</scope>
    <source>
        <strain evidence="8 9">11061_1 CR5-6</strain>
    </source>
</reference>
<feature type="transmembrane region" description="Helical" evidence="6">
    <location>
        <begin position="70"/>
        <end position="89"/>
    </location>
</feature>
<dbReference type="PROSITE" id="PS50850">
    <property type="entry name" value="MFS"/>
    <property type="match status" value="1"/>
</dbReference>
<accession>A0A0C3NR26</accession>
<feature type="transmembrane region" description="Helical" evidence="6">
    <location>
        <begin position="95"/>
        <end position="118"/>
    </location>
</feature>
<dbReference type="PANTHER" id="PTHR42718:SF9">
    <property type="entry name" value="MAJOR FACILITATOR SUPERFAMILY MULTIDRUG TRANSPORTER MFSC"/>
    <property type="match status" value="1"/>
</dbReference>
<keyword evidence="4 6" id="KW-1133">Transmembrane helix</keyword>
<comment type="subcellular location">
    <subcellularLocation>
        <location evidence="1">Membrane</location>
        <topology evidence="1">Multi-pass membrane protein</topology>
    </subcellularLocation>
</comment>
<dbReference type="Proteomes" id="UP000053257">
    <property type="component" value="Unassembled WGS sequence"/>
</dbReference>
<feature type="transmembrane region" description="Helical" evidence="6">
    <location>
        <begin position="272"/>
        <end position="297"/>
    </location>
</feature>
<dbReference type="STRING" id="745531.A0A0C3NR26"/>
<evidence type="ECO:0000256" key="3">
    <source>
        <dbReference type="ARBA" id="ARBA00022692"/>
    </source>
</evidence>
<feature type="transmembrane region" description="Helical" evidence="6">
    <location>
        <begin position="201"/>
        <end position="222"/>
    </location>
</feature>
<feature type="non-terminal residue" evidence="8">
    <location>
        <position position="416"/>
    </location>
</feature>
<keyword evidence="9" id="KW-1185">Reference proteome</keyword>
<feature type="transmembrane region" description="Helical" evidence="6">
    <location>
        <begin position="234"/>
        <end position="251"/>
    </location>
</feature>
<organism evidence="8 9">
    <name type="scientific">Phlebiopsis gigantea (strain 11061_1 CR5-6)</name>
    <name type="common">White-rot fungus</name>
    <name type="synonym">Peniophora gigantea</name>
    <dbReference type="NCBI Taxonomy" id="745531"/>
    <lineage>
        <taxon>Eukaryota</taxon>
        <taxon>Fungi</taxon>
        <taxon>Dikarya</taxon>
        <taxon>Basidiomycota</taxon>
        <taxon>Agaricomycotina</taxon>
        <taxon>Agaricomycetes</taxon>
        <taxon>Polyporales</taxon>
        <taxon>Phanerochaetaceae</taxon>
        <taxon>Phlebiopsis</taxon>
    </lineage>
</organism>
<dbReference type="HOGENOM" id="CLU_000960_27_1_1"/>
<evidence type="ECO:0000259" key="7">
    <source>
        <dbReference type="PROSITE" id="PS50850"/>
    </source>
</evidence>
<evidence type="ECO:0000256" key="4">
    <source>
        <dbReference type="ARBA" id="ARBA00022989"/>
    </source>
</evidence>
<dbReference type="Pfam" id="PF07690">
    <property type="entry name" value="MFS_1"/>
    <property type="match status" value="1"/>
</dbReference>
<evidence type="ECO:0000256" key="1">
    <source>
        <dbReference type="ARBA" id="ARBA00004141"/>
    </source>
</evidence>
<dbReference type="EMBL" id="KN840493">
    <property type="protein sequence ID" value="KIP07639.1"/>
    <property type="molecule type" value="Genomic_DNA"/>
</dbReference>
<protein>
    <recommendedName>
        <fullName evidence="7">Major facilitator superfamily (MFS) profile domain-containing protein</fullName>
    </recommendedName>
</protein>
<dbReference type="SUPFAM" id="SSF103473">
    <property type="entry name" value="MFS general substrate transporter"/>
    <property type="match status" value="1"/>
</dbReference>
<dbReference type="OrthoDB" id="440755at2759"/>
<evidence type="ECO:0000256" key="6">
    <source>
        <dbReference type="SAM" id="Phobius"/>
    </source>
</evidence>
<proteinExistence type="predicted"/>
<dbReference type="GO" id="GO:0022857">
    <property type="term" value="F:transmembrane transporter activity"/>
    <property type="evidence" value="ECO:0007669"/>
    <property type="project" value="InterPro"/>
</dbReference>
<dbReference type="GO" id="GO:0016020">
    <property type="term" value="C:membrane"/>
    <property type="evidence" value="ECO:0007669"/>
    <property type="project" value="UniProtKB-SubCell"/>
</dbReference>
<dbReference type="AlphaFoldDB" id="A0A0C3NR26"/>
<keyword evidence="2" id="KW-0813">Transport</keyword>
<dbReference type="InterPro" id="IPR011701">
    <property type="entry name" value="MFS"/>
</dbReference>